<keyword evidence="4" id="KW-1185">Reference proteome</keyword>
<dbReference type="EMBL" id="RCZP01000022">
    <property type="protein sequence ID" value="TPG52291.1"/>
    <property type="molecule type" value="Genomic_DNA"/>
</dbReference>
<evidence type="ECO:0000256" key="1">
    <source>
        <dbReference type="SAM" id="MobiDB-lite"/>
    </source>
</evidence>
<dbReference type="RefSeq" id="WP_140885279.1">
    <property type="nucleotide sequence ID" value="NZ_RCZP01000022.1"/>
</dbReference>
<organism evidence="3 4">
    <name type="scientific">Muricoccus nepalensis</name>
    <dbReference type="NCBI Taxonomy" id="1854500"/>
    <lineage>
        <taxon>Bacteria</taxon>
        <taxon>Pseudomonadati</taxon>
        <taxon>Pseudomonadota</taxon>
        <taxon>Alphaproteobacteria</taxon>
        <taxon>Acetobacterales</taxon>
        <taxon>Roseomonadaceae</taxon>
        <taxon>Muricoccus</taxon>
    </lineage>
</organism>
<evidence type="ECO:0000313" key="3">
    <source>
        <dbReference type="EMBL" id="TPG52291.1"/>
    </source>
</evidence>
<reference evidence="3 4" key="1">
    <citation type="journal article" date="2019" name="Environ. Microbiol.">
        <title>Species interactions and distinct microbial communities in high Arctic permafrost affected cryosols are associated with the CH4 and CO2 gas fluxes.</title>
        <authorList>
            <person name="Altshuler I."/>
            <person name="Hamel J."/>
            <person name="Turney S."/>
            <person name="Magnuson E."/>
            <person name="Levesque R."/>
            <person name="Greer C."/>
            <person name="Whyte L.G."/>
        </authorList>
    </citation>
    <scope>NUCLEOTIDE SEQUENCE [LARGE SCALE GENOMIC DNA]</scope>
    <source>
        <strain evidence="3 4">S9.3B</strain>
    </source>
</reference>
<sequence>MTVEEELVRFLDADPHTKARILGSASEHLPGRPAVAVLLRWAERDDRPYDVQDLRDHAELLERCCDLPANGRADALREWTLFRQCRADLVEATDRPGAGPDEIGPATAEVYARLTSTLPLGPRLRIAANVGEALAMAAARLDSAARAFAAMELLGLAANDPGPGYAPDERWSVVSTQALSLYVLGSVTADADPLYRAVAMLRSLLGSGYMEPGSRAWAVAQDRLGLALVQIGSWARNGGVLREAVIAFRAALEHLPRAAEQHWRSAILNNLGGALQTLGLVANDLRATQDAVSAYRQAIRFRPKPARARERAAAEANLGAALLTQADLDNSVRSARLAVRAYHRSIEAENSLPRQARASRLTGLGSAYRVVAASGQDLRLARKAVETLTKACSLATPEDPAAERASTLSELGRASSLLAAMAGDVNLSHRSIALMRDALAVRREDGASDATLAITEANLGTVLLSHGDLVTDPLSIQEAVAILRQVSGSGQETLAPGARVHVSKQLSTALTRLADLRGDPALAREAVEVLMAHKETPPSGRFLRGLGEAWLAVGDLARDTRALRRATIALRRSARATPEPEFPSEWRAVQSQIGAACSSLAQRADDPAAAKMAVAAFRASLETGASTTPATLRARRSAGLAAALLLLGRLEGDPVPITEAVQLLRAALVAPGIGGRPADWTRTAINLSSALGALGRLSADGEAQREAISLARRVLARLDHTDAPEDWARAARSLGRILVDKAVHEDTLGAWTAVALHEAATLEILETLVGAALDLRTQMAWSGDVARSSLRLAAAWMRTERTHDAFLAVQRGLAIQLTTSLDEGGGGGEARAAGIRFARVRWREAAARLGSLDTQIAKTPPGEVRHTLAIQRDEQHATAREEFARLQERLLEAGIGPPSPLPPEVVASGLGAEHVFVIPVIGAGNGFLLVLDAHRPGAGLHRLELEERAALDQIGLLVAPDRIAPTRPSDIAWLDGYARFRGAIDKDGRVSGAEIAAWNGVIERHLGCLWTAIMGPLDAFLKGELRLPLGARVTIVPSGLLSVMPLHAARRPTPQGMRYFLEDWIVSYAPSPAAFLASRKRRDSRTSAGEVLAVNFGTTVTSVPGALRGRAPQTLTGDAATVDAVMRSLPGAAYLLFSCHGVWDFENPASSALVLAREGTEGDEAAGRLTVGRIRNSDLGASRLAILAACESGLIGLGHSQEAIGFPAALVEAGLPGVIASLWIVEQGATKILVDTLFERHLLSGLEPDEALQFAQLDLLRGNVSLSTPDECVRSGLDQATLVMTTGAIPNRRQRMSAIGRPTGSGPSPASTPPRSAPFYWAAFALTGV</sequence>
<dbReference type="InterPro" id="IPR011990">
    <property type="entry name" value="TPR-like_helical_dom_sf"/>
</dbReference>
<dbReference type="SUPFAM" id="SSF48452">
    <property type="entry name" value="TPR-like"/>
    <property type="match status" value="1"/>
</dbReference>
<dbReference type="OrthoDB" id="9787760at2"/>
<evidence type="ECO:0000259" key="2">
    <source>
        <dbReference type="Pfam" id="PF12770"/>
    </source>
</evidence>
<accession>A0A502FS98</accession>
<feature type="domain" description="CHAT" evidence="2">
    <location>
        <begin position="1006"/>
        <end position="1328"/>
    </location>
</feature>
<feature type="region of interest" description="Disordered" evidence="1">
    <location>
        <begin position="1293"/>
        <end position="1314"/>
    </location>
</feature>
<name>A0A502FS98_9PROT</name>
<proteinExistence type="predicted"/>
<dbReference type="InterPro" id="IPR024983">
    <property type="entry name" value="CHAT_dom"/>
</dbReference>
<dbReference type="Gene3D" id="1.25.40.10">
    <property type="entry name" value="Tetratricopeptide repeat domain"/>
    <property type="match status" value="1"/>
</dbReference>
<comment type="caution">
    <text evidence="3">The sequence shown here is derived from an EMBL/GenBank/DDBJ whole genome shotgun (WGS) entry which is preliminary data.</text>
</comment>
<gene>
    <name evidence="3" type="ORF">EAH89_18810</name>
</gene>
<evidence type="ECO:0000313" key="4">
    <source>
        <dbReference type="Proteomes" id="UP000317078"/>
    </source>
</evidence>
<dbReference type="Pfam" id="PF12770">
    <property type="entry name" value="CHAT"/>
    <property type="match status" value="1"/>
</dbReference>
<protein>
    <submittedName>
        <fullName evidence="3">CHAT domain-containing protein</fullName>
    </submittedName>
</protein>
<dbReference type="Proteomes" id="UP000317078">
    <property type="component" value="Unassembled WGS sequence"/>
</dbReference>